<accession>A0ABD3KPE7</accession>
<name>A0ABD3KPE7_EUCGL</name>
<feature type="domain" description="Alpha 1,4-glycosyltransferase" evidence="2">
    <location>
        <begin position="311"/>
        <end position="437"/>
    </location>
</feature>
<protein>
    <recommendedName>
        <fullName evidence="2">Alpha 1,4-glycosyltransferase domain-containing protein</fullName>
    </recommendedName>
</protein>
<comment type="caution">
    <text evidence="3">The sequence shown here is derived from an EMBL/GenBank/DDBJ whole genome shotgun (WGS) entry which is preliminary data.</text>
</comment>
<proteinExistence type="predicted"/>
<dbReference type="PANTHER" id="PTHR46781:SF5">
    <property type="entry name" value="ALPHA 1,4-GLYCOSYLTRANSFERASE FAMILY PROTEIN"/>
    <property type="match status" value="1"/>
</dbReference>
<dbReference type="PANTHER" id="PTHR46781">
    <property type="entry name" value="ALPHA 1,4-GLYCOSYLTRANSFERASE FAMILY PROTEIN"/>
    <property type="match status" value="1"/>
</dbReference>
<sequence length="441" mass="49065">MWGLAGSAIRAARGVRRSALGFLHRFLPASFFALLLLLLLAYNAASIFSVRVPADPLRRPPPSPSATGAKISSGGNVMYAVREENPPPVSRTQLALLQKDEILTRPVAGSQPPPPPPRPEKGRRRPAKRGARALRLGAQSTGFAARVNGFFAASSCEARFFMTWISSLESFGDREAFAVESLFNSHPDGCLVIVSSSLDSDEGRDILRPFRDKGLKAIAISPNFGYLFRNTHAELWFQRLKRGRLDPGEVALGQNLSNLLRLVLLYKFGGVYIDTDVVVLKSMSRLRNVIGAQTLDAGTGNWSRLNNAVLAFDKGHPLLFKFIQEFALTFDGNKWGHNGPYLVSRVVARVGRRPGCRDFAVLPPSAFYPVDWSRVRSLFRGPRGHLHSKWLHGKLRHIRSRSYAVHLWNKQSRKLRVERGSIVDHIMADCCIFCNRSMSNL</sequence>
<keyword evidence="4" id="KW-1185">Reference proteome</keyword>
<dbReference type="InterPro" id="IPR029044">
    <property type="entry name" value="Nucleotide-diphossugar_trans"/>
</dbReference>
<dbReference type="Proteomes" id="UP001634007">
    <property type="component" value="Unassembled WGS sequence"/>
</dbReference>
<gene>
    <name evidence="3" type="ORF">ACJRO7_021450</name>
</gene>
<dbReference type="InterPro" id="IPR044789">
    <property type="entry name" value="Put_A1-4-GlycosylTfrase_plant"/>
</dbReference>
<dbReference type="Pfam" id="PF04572">
    <property type="entry name" value="Gb3_synth"/>
    <property type="match status" value="1"/>
</dbReference>
<dbReference type="SUPFAM" id="SSF53448">
    <property type="entry name" value="Nucleotide-diphospho-sugar transferases"/>
    <property type="match status" value="1"/>
</dbReference>
<dbReference type="EMBL" id="JBJKBG010000005">
    <property type="protein sequence ID" value="KAL3740174.1"/>
    <property type="molecule type" value="Genomic_DNA"/>
</dbReference>
<feature type="compositionally biased region" description="Basic residues" evidence="1">
    <location>
        <begin position="121"/>
        <end position="130"/>
    </location>
</feature>
<dbReference type="InterPro" id="IPR007652">
    <property type="entry name" value="A1-4-GlycosylTfrase_dom"/>
</dbReference>
<organism evidence="3 4">
    <name type="scientific">Eucalyptus globulus</name>
    <name type="common">Tasmanian blue gum</name>
    <dbReference type="NCBI Taxonomy" id="34317"/>
    <lineage>
        <taxon>Eukaryota</taxon>
        <taxon>Viridiplantae</taxon>
        <taxon>Streptophyta</taxon>
        <taxon>Embryophyta</taxon>
        <taxon>Tracheophyta</taxon>
        <taxon>Spermatophyta</taxon>
        <taxon>Magnoliopsida</taxon>
        <taxon>eudicotyledons</taxon>
        <taxon>Gunneridae</taxon>
        <taxon>Pentapetalae</taxon>
        <taxon>rosids</taxon>
        <taxon>malvids</taxon>
        <taxon>Myrtales</taxon>
        <taxon>Myrtaceae</taxon>
        <taxon>Myrtoideae</taxon>
        <taxon>Eucalypteae</taxon>
        <taxon>Eucalyptus</taxon>
    </lineage>
</organism>
<evidence type="ECO:0000313" key="3">
    <source>
        <dbReference type="EMBL" id="KAL3740174.1"/>
    </source>
</evidence>
<dbReference type="AlphaFoldDB" id="A0ABD3KPE7"/>
<reference evidence="3 4" key="1">
    <citation type="submission" date="2024-11" db="EMBL/GenBank/DDBJ databases">
        <title>Chromosome-level genome assembly of Eucalyptus globulus Labill. provides insights into its genome evolution.</title>
        <authorList>
            <person name="Li X."/>
        </authorList>
    </citation>
    <scope>NUCLEOTIDE SEQUENCE [LARGE SCALE GENOMIC DNA]</scope>
    <source>
        <strain evidence="3">CL2024</strain>
        <tissue evidence="3">Fresh tender leaves</tissue>
    </source>
</reference>
<dbReference type="Pfam" id="PF04488">
    <property type="entry name" value="Gly_transf_sug"/>
    <property type="match status" value="1"/>
</dbReference>
<evidence type="ECO:0000259" key="2">
    <source>
        <dbReference type="Pfam" id="PF04572"/>
    </source>
</evidence>
<evidence type="ECO:0000313" key="4">
    <source>
        <dbReference type="Proteomes" id="UP001634007"/>
    </source>
</evidence>
<feature type="region of interest" description="Disordered" evidence="1">
    <location>
        <begin position="105"/>
        <end position="130"/>
    </location>
</feature>
<dbReference type="Gene3D" id="3.90.550.20">
    <property type="match status" value="1"/>
</dbReference>
<dbReference type="InterPro" id="IPR007577">
    <property type="entry name" value="GlycoTrfase_DXD_sugar-bd_CS"/>
</dbReference>
<evidence type="ECO:0000256" key="1">
    <source>
        <dbReference type="SAM" id="MobiDB-lite"/>
    </source>
</evidence>